<dbReference type="SMART" id="SM00382">
    <property type="entry name" value="AAA"/>
    <property type="match status" value="2"/>
</dbReference>
<sequence length="496" mass="57539">MTKIEIKNLVFGYDSQNILLFDHANLNIDNSWKLGLIGRNGRGKTTLLRLLQDQLEYRGEIIKQINFVYFPQKVTEHNLTVIEMLNKQTQFEEWQVRKELALLDIREDILNLSFDDLSGGEQTKILLALLFADKNNFPLIDEPTNHLDITAREIVANYLRTKKQGFILISHDRAFIDAVVDHVLAIERKKILLYQGNYQSYEMQKKLADDLQQQQNEKAQKEVTRLKQTYREKEKWAKSRESAGKGKNKRKLKISSRPDDTVAKNQMRRAKAIETRMDKKVKEKEQVIKNIDFVEQLNINFKSDHHNSLIKVNKLSLTIGNHKLFKPISFEVKKNEQVAIAGKNGVGKTSLIKSLFGKSKVNYTGTGVIANNISVSIIRQSFDERGTLTDFADRNKIDYQELLNILRKLGTERETFVNRIEDMSLGQKKRIEVARALLIPATLYVWDEPLNYLDVYNRQQLEQLISVYRPTLLLIEHDEHFLSSIGATRIELRAEE</sequence>
<dbReference type="PANTHER" id="PTHR42855:SF2">
    <property type="entry name" value="DRUG RESISTANCE ABC TRANSPORTER,ATP-BINDING PROTEIN"/>
    <property type="match status" value="1"/>
</dbReference>
<feature type="region of interest" description="Disordered" evidence="3">
    <location>
        <begin position="230"/>
        <end position="265"/>
    </location>
</feature>
<keyword evidence="1" id="KW-0547">Nucleotide-binding</keyword>
<dbReference type="PROSITE" id="PS00211">
    <property type="entry name" value="ABC_TRANSPORTER_1"/>
    <property type="match status" value="2"/>
</dbReference>
<dbReference type="SUPFAM" id="SSF52540">
    <property type="entry name" value="P-loop containing nucleoside triphosphate hydrolases"/>
    <property type="match status" value="2"/>
</dbReference>
<protein>
    <submittedName>
        <fullName evidence="5">ABC transporter ATP-binding protein</fullName>
    </submittedName>
</protein>
<dbReference type="GO" id="GO:0005524">
    <property type="term" value="F:ATP binding"/>
    <property type="evidence" value="ECO:0007669"/>
    <property type="project" value="UniProtKB-KW"/>
</dbReference>
<dbReference type="Proteomes" id="UP000051448">
    <property type="component" value="Unassembled WGS sequence"/>
</dbReference>
<accession>A0A0R1MJP8</accession>
<reference evidence="5 6" key="1">
    <citation type="journal article" date="2015" name="Genome Announc.">
        <title>Expanding the biotechnology potential of lactobacilli through comparative genomics of 213 strains and associated genera.</title>
        <authorList>
            <person name="Sun Z."/>
            <person name="Harris H.M."/>
            <person name="McCann A."/>
            <person name="Guo C."/>
            <person name="Argimon S."/>
            <person name="Zhang W."/>
            <person name="Yang X."/>
            <person name="Jeffery I.B."/>
            <person name="Cooney J.C."/>
            <person name="Kagawa T.F."/>
            <person name="Liu W."/>
            <person name="Song Y."/>
            <person name="Salvetti E."/>
            <person name="Wrobel A."/>
            <person name="Rasinkangas P."/>
            <person name="Parkhill J."/>
            <person name="Rea M.C."/>
            <person name="O'Sullivan O."/>
            <person name="Ritari J."/>
            <person name="Douillard F.P."/>
            <person name="Paul Ross R."/>
            <person name="Yang R."/>
            <person name="Briner A.E."/>
            <person name="Felis G.E."/>
            <person name="de Vos W.M."/>
            <person name="Barrangou R."/>
            <person name="Klaenhammer T.R."/>
            <person name="Caufield P.W."/>
            <person name="Cui Y."/>
            <person name="Zhang H."/>
            <person name="O'Toole P.W."/>
        </authorList>
    </citation>
    <scope>NUCLEOTIDE SEQUENCE [LARGE SCALE GENOMIC DNA]</scope>
    <source>
        <strain evidence="5 6">DSM 19519</strain>
    </source>
</reference>
<evidence type="ECO:0000256" key="1">
    <source>
        <dbReference type="ARBA" id="ARBA00022741"/>
    </source>
</evidence>
<dbReference type="InterPro" id="IPR003439">
    <property type="entry name" value="ABC_transporter-like_ATP-bd"/>
</dbReference>
<dbReference type="CDD" id="cd03221">
    <property type="entry name" value="ABCF_EF-3"/>
    <property type="match status" value="1"/>
</dbReference>
<dbReference type="GO" id="GO:0016887">
    <property type="term" value="F:ATP hydrolysis activity"/>
    <property type="evidence" value="ECO:0007669"/>
    <property type="project" value="InterPro"/>
</dbReference>
<dbReference type="STRING" id="1423759.FC92_GL000691"/>
<dbReference type="NCBIfam" id="NF000355">
    <property type="entry name" value="ribo_prot_ABC_F"/>
    <property type="match status" value="1"/>
</dbReference>
<evidence type="ECO:0000313" key="6">
    <source>
        <dbReference type="Proteomes" id="UP000051448"/>
    </source>
</evidence>
<dbReference type="OrthoDB" id="9762369at2"/>
<dbReference type="PATRIC" id="fig|1423759.3.peg.731"/>
<evidence type="ECO:0000256" key="2">
    <source>
        <dbReference type="ARBA" id="ARBA00022840"/>
    </source>
</evidence>
<evidence type="ECO:0000313" key="5">
    <source>
        <dbReference type="EMBL" id="KRL08176.1"/>
    </source>
</evidence>
<dbReference type="InterPro" id="IPR017871">
    <property type="entry name" value="ABC_transporter-like_CS"/>
</dbReference>
<name>A0A0R1MJP8_9LACO</name>
<dbReference type="InterPro" id="IPR051309">
    <property type="entry name" value="ABCF_ATPase"/>
</dbReference>
<dbReference type="RefSeq" id="WP_057868675.1">
    <property type="nucleotide sequence ID" value="NZ_AZDX01000002.1"/>
</dbReference>
<dbReference type="GeneID" id="98310312"/>
<feature type="domain" description="ABC transporter" evidence="4">
    <location>
        <begin position="310"/>
        <end position="494"/>
    </location>
</feature>
<dbReference type="Pfam" id="PF00005">
    <property type="entry name" value="ABC_tran"/>
    <property type="match status" value="2"/>
</dbReference>
<dbReference type="AlphaFoldDB" id="A0A0R1MJP8"/>
<dbReference type="Gene3D" id="3.40.50.300">
    <property type="entry name" value="P-loop containing nucleotide triphosphate hydrolases"/>
    <property type="match status" value="2"/>
</dbReference>
<keyword evidence="6" id="KW-1185">Reference proteome</keyword>
<feature type="domain" description="ABC transporter" evidence="4">
    <location>
        <begin position="4"/>
        <end position="213"/>
    </location>
</feature>
<comment type="caution">
    <text evidence="5">The sequence shown here is derived from an EMBL/GenBank/DDBJ whole genome shotgun (WGS) entry which is preliminary data.</text>
</comment>
<dbReference type="PANTHER" id="PTHR42855">
    <property type="entry name" value="ABC TRANSPORTER ATP-BINDING SUBUNIT"/>
    <property type="match status" value="1"/>
</dbReference>
<proteinExistence type="predicted"/>
<dbReference type="InterPro" id="IPR003593">
    <property type="entry name" value="AAA+_ATPase"/>
</dbReference>
<keyword evidence="2 5" id="KW-0067">ATP-binding</keyword>
<dbReference type="InterPro" id="IPR027417">
    <property type="entry name" value="P-loop_NTPase"/>
</dbReference>
<gene>
    <name evidence="5" type="ORF">FC92_GL000691</name>
</gene>
<organism evidence="5 6">
    <name type="scientific">Liquorilactobacillus hordei DSM 19519</name>
    <dbReference type="NCBI Taxonomy" id="1423759"/>
    <lineage>
        <taxon>Bacteria</taxon>
        <taxon>Bacillati</taxon>
        <taxon>Bacillota</taxon>
        <taxon>Bacilli</taxon>
        <taxon>Lactobacillales</taxon>
        <taxon>Lactobacillaceae</taxon>
        <taxon>Liquorilactobacillus</taxon>
    </lineage>
</organism>
<dbReference type="EMBL" id="AZDX01000002">
    <property type="protein sequence ID" value="KRL08176.1"/>
    <property type="molecule type" value="Genomic_DNA"/>
</dbReference>
<evidence type="ECO:0000256" key="3">
    <source>
        <dbReference type="SAM" id="MobiDB-lite"/>
    </source>
</evidence>
<dbReference type="PROSITE" id="PS50893">
    <property type="entry name" value="ABC_TRANSPORTER_2"/>
    <property type="match status" value="2"/>
</dbReference>
<evidence type="ECO:0000259" key="4">
    <source>
        <dbReference type="PROSITE" id="PS50893"/>
    </source>
</evidence>
<feature type="compositionally biased region" description="Basic and acidic residues" evidence="3">
    <location>
        <begin position="230"/>
        <end position="244"/>
    </location>
</feature>